<organism evidence="1">
    <name type="scientific">Rhizophora mucronata</name>
    <name type="common">Asiatic mangrove</name>
    <dbReference type="NCBI Taxonomy" id="61149"/>
    <lineage>
        <taxon>Eukaryota</taxon>
        <taxon>Viridiplantae</taxon>
        <taxon>Streptophyta</taxon>
        <taxon>Embryophyta</taxon>
        <taxon>Tracheophyta</taxon>
        <taxon>Spermatophyta</taxon>
        <taxon>Magnoliopsida</taxon>
        <taxon>eudicotyledons</taxon>
        <taxon>Gunneridae</taxon>
        <taxon>Pentapetalae</taxon>
        <taxon>rosids</taxon>
        <taxon>fabids</taxon>
        <taxon>Malpighiales</taxon>
        <taxon>Rhizophoraceae</taxon>
        <taxon>Rhizophora</taxon>
    </lineage>
</organism>
<accession>A0A2P2PEY4</accession>
<reference evidence="1" key="1">
    <citation type="submission" date="2018-02" db="EMBL/GenBank/DDBJ databases">
        <title>Rhizophora mucronata_Transcriptome.</title>
        <authorList>
            <person name="Meera S.P."/>
            <person name="Sreeshan A."/>
            <person name="Augustine A."/>
        </authorList>
    </citation>
    <scope>NUCLEOTIDE SEQUENCE</scope>
    <source>
        <tissue evidence="1">Leaf</tissue>
    </source>
</reference>
<dbReference type="AlphaFoldDB" id="A0A2P2PEY4"/>
<proteinExistence type="predicted"/>
<protein>
    <submittedName>
        <fullName evidence="1">Uncharacterized protein</fullName>
    </submittedName>
</protein>
<dbReference type="EMBL" id="GGEC01072810">
    <property type="protein sequence ID" value="MBX53294.1"/>
    <property type="molecule type" value="Transcribed_RNA"/>
</dbReference>
<sequence length="42" mass="4784">MSGDMSTYTQQIIQVLQPQACQDDIVTYTSGLKAKNRVYLFK</sequence>
<name>A0A2P2PEY4_RHIMU</name>
<evidence type="ECO:0000313" key="1">
    <source>
        <dbReference type="EMBL" id="MBX53294.1"/>
    </source>
</evidence>